<dbReference type="GO" id="GO:0016298">
    <property type="term" value="F:lipase activity"/>
    <property type="evidence" value="ECO:0007669"/>
    <property type="project" value="InterPro"/>
</dbReference>
<sequence length="217" mass="24096">MNIIYLDWSVLSTPTTSSRILSSYPVIVFYFIPLVSWKLAIFLQLLKNMGYVTSGKIHLIGYSLGSHVAGLTGQIFQSWNNGSKIGRITGLDPALPLFRNMFSHEWFTWRLGRGDADFVDVYHTAMRMKGLGQKKSGDGHADFYVNRGTSPQPGCLLMDLRIPVICSHLFAVQFFVQSIKRDFLACKCNSVVDLPMIGVVCLGGCRSMQLAGEGCSE</sequence>
<dbReference type="InterPro" id="IPR013818">
    <property type="entry name" value="Lipase"/>
</dbReference>
<evidence type="ECO:0000259" key="6">
    <source>
        <dbReference type="Pfam" id="PF00151"/>
    </source>
</evidence>
<dbReference type="PANTHER" id="PTHR11610">
    <property type="entry name" value="LIPASE"/>
    <property type="match status" value="1"/>
</dbReference>
<evidence type="ECO:0000256" key="2">
    <source>
        <dbReference type="ARBA" id="ARBA00010701"/>
    </source>
</evidence>
<evidence type="ECO:0000256" key="3">
    <source>
        <dbReference type="ARBA" id="ARBA00022525"/>
    </source>
</evidence>
<organism evidence="7 8">
    <name type="scientific">Folsomia candida</name>
    <name type="common">Springtail</name>
    <dbReference type="NCBI Taxonomy" id="158441"/>
    <lineage>
        <taxon>Eukaryota</taxon>
        <taxon>Metazoa</taxon>
        <taxon>Ecdysozoa</taxon>
        <taxon>Arthropoda</taxon>
        <taxon>Hexapoda</taxon>
        <taxon>Collembola</taxon>
        <taxon>Entomobryomorpha</taxon>
        <taxon>Isotomoidea</taxon>
        <taxon>Isotomidae</taxon>
        <taxon>Proisotominae</taxon>
        <taxon>Folsomia</taxon>
    </lineage>
</organism>
<reference evidence="7 8" key="1">
    <citation type="submission" date="2015-12" db="EMBL/GenBank/DDBJ databases">
        <title>The genome of Folsomia candida.</title>
        <authorList>
            <person name="Faddeeva A."/>
            <person name="Derks M.F."/>
            <person name="Anvar Y."/>
            <person name="Smit S."/>
            <person name="Van Straalen N."/>
            <person name="Roelofs D."/>
        </authorList>
    </citation>
    <scope>NUCLEOTIDE SEQUENCE [LARGE SCALE GENOMIC DNA]</scope>
    <source>
        <strain evidence="7 8">VU population</strain>
        <tissue evidence="7">Whole body</tissue>
    </source>
</reference>
<evidence type="ECO:0000313" key="8">
    <source>
        <dbReference type="Proteomes" id="UP000198287"/>
    </source>
</evidence>
<dbReference type="OMA" id="CSEMGIN"/>
<keyword evidence="7" id="KW-0449">Lipoprotein</keyword>
<name>A0A226E4B1_FOLCA</name>
<keyword evidence="5" id="KW-1133">Transmembrane helix</keyword>
<feature type="domain" description="Lipase" evidence="6">
    <location>
        <begin position="23"/>
        <end position="191"/>
    </location>
</feature>
<keyword evidence="5" id="KW-0472">Membrane</keyword>
<accession>A0A226E4B1</accession>
<comment type="subcellular location">
    <subcellularLocation>
        <location evidence="1">Secreted</location>
    </subcellularLocation>
</comment>
<dbReference type="Pfam" id="PF00151">
    <property type="entry name" value="Lipase"/>
    <property type="match status" value="1"/>
</dbReference>
<proteinExistence type="inferred from homology"/>
<dbReference type="Gene3D" id="3.40.50.1820">
    <property type="entry name" value="alpha/beta hydrolase"/>
    <property type="match status" value="1"/>
</dbReference>
<dbReference type="OrthoDB" id="199913at2759"/>
<keyword evidence="3" id="KW-0964">Secreted</keyword>
<dbReference type="InterPro" id="IPR029058">
    <property type="entry name" value="AB_hydrolase_fold"/>
</dbReference>
<comment type="similarity">
    <text evidence="2 4">Belongs to the AB hydrolase superfamily. Lipase family.</text>
</comment>
<dbReference type="PANTHER" id="PTHR11610:SF173">
    <property type="entry name" value="LIPASE DOMAIN-CONTAINING PROTEIN-RELATED"/>
    <property type="match status" value="1"/>
</dbReference>
<dbReference type="InterPro" id="IPR000734">
    <property type="entry name" value="TAG_lipase"/>
</dbReference>
<feature type="non-terminal residue" evidence="7">
    <location>
        <position position="217"/>
    </location>
</feature>
<comment type="caution">
    <text evidence="7">The sequence shown here is derived from an EMBL/GenBank/DDBJ whole genome shotgun (WGS) entry which is preliminary data.</text>
</comment>
<evidence type="ECO:0000313" key="7">
    <source>
        <dbReference type="EMBL" id="OXA52118.1"/>
    </source>
</evidence>
<dbReference type="PRINTS" id="PR00821">
    <property type="entry name" value="TAGLIPASE"/>
</dbReference>
<protein>
    <submittedName>
        <fullName evidence="7">Lipoprotein lipase</fullName>
    </submittedName>
</protein>
<keyword evidence="5" id="KW-0812">Transmembrane</keyword>
<dbReference type="STRING" id="158441.A0A226E4B1"/>
<keyword evidence="8" id="KW-1185">Reference proteome</keyword>
<dbReference type="GO" id="GO:0005615">
    <property type="term" value="C:extracellular space"/>
    <property type="evidence" value="ECO:0007669"/>
    <property type="project" value="TreeGrafter"/>
</dbReference>
<evidence type="ECO:0000256" key="4">
    <source>
        <dbReference type="RuleBase" id="RU004262"/>
    </source>
</evidence>
<dbReference type="Proteomes" id="UP000198287">
    <property type="component" value="Unassembled WGS sequence"/>
</dbReference>
<dbReference type="EMBL" id="LNIX01000007">
    <property type="protein sequence ID" value="OXA52118.1"/>
    <property type="molecule type" value="Genomic_DNA"/>
</dbReference>
<evidence type="ECO:0000256" key="1">
    <source>
        <dbReference type="ARBA" id="ARBA00004613"/>
    </source>
</evidence>
<dbReference type="AlphaFoldDB" id="A0A226E4B1"/>
<dbReference type="GO" id="GO:0016042">
    <property type="term" value="P:lipid catabolic process"/>
    <property type="evidence" value="ECO:0007669"/>
    <property type="project" value="TreeGrafter"/>
</dbReference>
<evidence type="ECO:0000256" key="5">
    <source>
        <dbReference type="SAM" id="Phobius"/>
    </source>
</evidence>
<feature type="transmembrane region" description="Helical" evidence="5">
    <location>
        <begin position="27"/>
        <end position="46"/>
    </location>
</feature>
<gene>
    <name evidence="7" type="ORF">Fcan01_12995</name>
</gene>
<dbReference type="SUPFAM" id="SSF53474">
    <property type="entry name" value="alpha/beta-Hydrolases"/>
    <property type="match status" value="1"/>
</dbReference>